<dbReference type="EMBL" id="CP002583">
    <property type="protein sequence ID" value="ADZ92255.1"/>
    <property type="molecule type" value="Genomic_DNA"/>
</dbReference>
<evidence type="ECO:0000313" key="2">
    <source>
        <dbReference type="EMBL" id="ADZ92255.1"/>
    </source>
</evidence>
<organism evidence="2 3">
    <name type="scientific">Marinomonas mediterranea (strain ATCC 700492 / JCM 21426 / NBRC 103028 / MMB-1)</name>
    <dbReference type="NCBI Taxonomy" id="717774"/>
    <lineage>
        <taxon>Bacteria</taxon>
        <taxon>Pseudomonadati</taxon>
        <taxon>Pseudomonadota</taxon>
        <taxon>Gammaproteobacteria</taxon>
        <taxon>Oceanospirillales</taxon>
        <taxon>Oceanospirillaceae</taxon>
        <taxon>Marinomonas</taxon>
    </lineage>
</organism>
<accession>F2K1M5</accession>
<sequence>MDNNTLILFIFFIFPLFSRVMYLFFKVAYDLFEELDIPFKSSIPKWAIREKILLVGPLKILIYIVRVHPRSFWSLIFSYILVFSWLWTIGEFP</sequence>
<dbReference type="KEGG" id="mme:Marme_3034"/>
<evidence type="ECO:0000256" key="1">
    <source>
        <dbReference type="SAM" id="Phobius"/>
    </source>
</evidence>
<protein>
    <submittedName>
        <fullName evidence="2">Uncharacterized protein</fullName>
    </submittedName>
</protein>
<evidence type="ECO:0000313" key="3">
    <source>
        <dbReference type="Proteomes" id="UP000001062"/>
    </source>
</evidence>
<keyword evidence="1" id="KW-1133">Transmembrane helix</keyword>
<dbReference type="Proteomes" id="UP000001062">
    <property type="component" value="Chromosome"/>
</dbReference>
<feature type="transmembrane region" description="Helical" evidence="1">
    <location>
        <begin position="71"/>
        <end position="90"/>
    </location>
</feature>
<dbReference type="HOGENOM" id="CLU_2396196_0_0_6"/>
<gene>
    <name evidence="2" type="ordered locus">Marme_3034</name>
</gene>
<keyword evidence="1" id="KW-0812">Transmembrane</keyword>
<name>F2K1M5_MARM1</name>
<dbReference type="AlphaFoldDB" id="F2K1M5"/>
<keyword evidence="3" id="KW-1185">Reference proteome</keyword>
<proteinExistence type="predicted"/>
<reference evidence="2 3" key="1">
    <citation type="journal article" date="2012" name="Stand. Genomic Sci.">
        <title>Complete genome sequence of the melanogenic marine bacterium Marinomonas mediterranea type strain (MMB-1(T)).</title>
        <authorList>
            <person name="Lucas-Elio P."/>
            <person name="Goodwin L."/>
            <person name="Woyke T."/>
            <person name="Pitluck S."/>
            <person name="Nolan M."/>
            <person name="Kyrpides N.C."/>
            <person name="Detter J.C."/>
            <person name="Copeland A."/>
            <person name="Teshima H."/>
            <person name="Bruce D."/>
            <person name="Detter C."/>
            <person name="Tapia R."/>
            <person name="Han S."/>
            <person name="Land M.L."/>
            <person name="Ivanova N."/>
            <person name="Mikhailova N."/>
            <person name="Johnston A.W."/>
            <person name="Sanchez-Amat A."/>
        </authorList>
    </citation>
    <scope>NUCLEOTIDE SEQUENCE [LARGE SCALE GENOMIC DNA]</scope>
    <source>
        <strain evidence="3">ATCC 700492 / JCM 21426 / NBRC 103028 / MMB-1</strain>
    </source>
</reference>
<dbReference type="STRING" id="717774.Marme_3034"/>
<feature type="transmembrane region" description="Helical" evidence="1">
    <location>
        <begin position="6"/>
        <end position="25"/>
    </location>
</feature>
<keyword evidence="1" id="KW-0472">Membrane</keyword>
<feature type="transmembrane region" description="Helical" evidence="1">
    <location>
        <begin position="46"/>
        <end position="65"/>
    </location>
</feature>